<feature type="transmembrane region" description="Helical" evidence="14">
    <location>
        <begin position="110"/>
        <end position="132"/>
    </location>
</feature>
<comment type="caution">
    <text evidence="14">Lacks conserved residue(s) required for the propagation of feature annotation.</text>
</comment>
<dbReference type="Gene3D" id="1.20.1730.10">
    <property type="entry name" value="Sodium/glucose cotransporter"/>
    <property type="match status" value="1"/>
</dbReference>
<keyword evidence="9 14" id="KW-0406">Ion transport</keyword>
<keyword evidence="11 14" id="KW-0739">Sodium transport</keyword>
<protein>
    <recommendedName>
        <fullName evidence="14">Sodium/proline symporter</fullName>
    </recommendedName>
    <alternativeName>
        <fullName evidence="14">Proline permease</fullName>
    </alternativeName>
</protein>
<evidence type="ECO:0000256" key="11">
    <source>
        <dbReference type="ARBA" id="ARBA00023201"/>
    </source>
</evidence>
<evidence type="ECO:0000256" key="9">
    <source>
        <dbReference type="ARBA" id="ARBA00023065"/>
    </source>
</evidence>
<comment type="similarity">
    <text evidence="2 13">Belongs to the sodium:solute symporter (SSF) (TC 2.A.21) family.</text>
</comment>
<dbReference type="GO" id="GO:0031402">
    <property type="term" value="F:sodium ion binding"/>
    <property type="evidence" value="ECO:0007669"/>
    <property type="project" value="UniProtKB-UniRule"/>
</dbReference>
<evidence type="ECO:0000256" key="8">
    <source>
        <dbReference type="ARBA" id="ARBA00023053"/>
    </source>
</evidence>
<comment type="catalytic activity">
    <reaction evidence="12">
        <text>L-proline(in) + Na(+)(in) = L-proline(out) + Na(+)(out)</text>
        <dbReference type="Rhea" id="RHEA:28967"/>
        <dbReference type="ChEBI" id="CHEBI:29101"/>
        <dbReference type="ChEBI" id="CHEBI:60039"/>
    </reaction>
</comment>
<keyword evidence="14" id="KW-0029">Amino-acid transport</keyword>
<organism evidence="15 16">
    <name type="scientific">Alkalibaculum sporogenes</name>
    <dbReference type="NCBI Taxonomy" id="2655001"/>
    <lineage>
        <taxon>Bacteria</taxon>
        <taxon>Bacillati</taxon>
        <taxon>Bacillota</taxon>
        <taxon>Clostridia</taxon>
        <taxon>Eubacteriales</taxon>
        <taxon>Eubacteriaceae</taxon>
        <taxon>Alkalibaculum</taxon>
    </lineage>
</organism>
<feature type="transmembrane region" description="Helical" evidence="14">
    <location>
        <begin position="144"/>
        <end position="166"/>
    </location>
</feature>
<comment type="caution">
    <text evidence="15">The sequence shown here is derived from an EMBL/GenBank/DDBJ whole genome shotgun (WGS) entry which is preliminary data.</text>
</comment>
<feature type="transmembrane region" description="Helical" evidence="14">
    <location>
        <begin position="386"/>
        <end position="405"/>
    </location>
</feature>
<sequence>MLLVGIYFYKKNESMSDYVIGDRKLNPLVTSLSAQASDMSGWLLLGLPGLAYASTNGMVEAVWTALGLAIGTYLNWRFVAKRLRNYTFISGDSITLPEYFENRFRDTSKLLRLISAFLILLFFLFYTASGFVAGAKLFNTVFGFNYTLALIVGVLVIISYTFLGGFMAVSWTDMFQGLLMLIAVVVTPIVALSAAGQVDGLINTAYIDFQNIFTFSTGEPISFLIIFSWFAWGFGYFGQPHILARFMAIRSAKEVKPARIIAMIWVVISLAAAVIVGIVGRVYLNTPLDEGASETIFMVLVSDLFPAVIAGVLLSAILAAIMSTADSQLLVTSSAITGDFYRTVYKKDASQKELLWVSRGAVILIALIAGILALDENSSVFRLVSYAWAGFGSAFGPVILLSLYWKRMTRNGALWGMIAGGITVVVWKNLSGGIFDLYEIVPGMILSLVVIVVCSLLDKEPSIEIQEEFDKVNKINLQN</sequence>
<feature type="transmembrane region" description="Helical" evidence="14">
    <location>
        <begin position="260"/>
        <end position="284"/>
    </location>
</feature>
<dbReference type="NCBIfam" id="TIGR02121">
    <property type="entry name" value="Na_Pro_sym"/>
    <property type="match status" value="1"/>
</dbReference>
<reference evidence="15 16" key="1">
    <citation type="submission" date="2019-10" db="EMBL/GenBank/DDBJ databases">
        <title>Alkalibaculum tamaniensis sp.nov., a new alkaliphilic acetogen, isolated on methoxylated aromatics from a mud volcano.</title>
        <authorList>
            <person name="Khomyakova M.A."/>
            <person name="Merkel A.Y."/>
            <person name="Bonch-Osmolovskaya E.A."/>
            <person name="Slobodkin A.I."/>
        </authorList>
    </citation>
    <scope>NUCLEOTIDE SEQUENCE [LARGE SCALE GENOMIC DNA]</scope>
    <source>
        <strain evidence="15 16">M08DMB</strain>
    </source>
</reference>
<keyword evidence="16" id="KW-1185">Reference proteome</keyword>
<dbReference type="InterPro" id="IPR011851">
    <property type="entry name" value="Na/Pro_symporter"/>
</dbReference>
<dbReference type="InterPro" id="IPR018212">
    <property type="entry name" value="Na/solute_symporter_CS"/>
</dbReference>
<feature type="transmembrane region" description="Helical" evidence="14">
    <location>
        <begin position="354"/>
        <end position="374"/>
    </location>
</feature>
<evidence type="ECO:0000256" key="5">
    <source>
        <dbReference type="ARBA" id="ARBA00022692"/>
    </source>
</evidence>
<evidence type="ECO:0000313" key="15">
    <source>
        <dbReference type="EMBL" id="MPW27257.1"/>
    </source>
</evidence>
<evidence type="ECO:0000256" key="2">
    <source>
        <dbReference type="ARBA" id="ARBA00006434"/>
    </source>
</evidence>
<name>A0A6A7KDN1_9FIRM</name>
<dbReference type="EMBL" id="WHNX01000051">
    <property type="protein sequence ID" value="MPW27257.1"/>
    <property type="molecule type" value="Genomic_DNA"/>
</dbReference>
<dbReference type="PROSITE" id="PS50283">
    <property type="entry name" value="NA_SOLUT_SYMP_3"/>
    <property type="match status" value="1"/>
</dbReference>
<keyword evidence="6 14" id="KW-0769">Symport</keyword>
<dbReference type="PANTHER" id="PTHR48086">
    <property type="entry name" value="SODIUM/PROLINE SYMPORTER-RELATED"/>
    <property type="match status" value="1"/>
</dbReference>
<feature type="transmembrane region" description="Helical" evidence="14">
    <location>
        <begin position="296"/>
        <end position="321"/>
    </location>
</feature>
<keyword evidence="10 14" id="KW-0472">Membrane</keyword>
<feature type="transmembrane region" description="Helical" evidence="14">
    <location>
        <begin position="178"/>
        <end position="196"/>
    </location>
</feature>
<evidence type="ECO:0000256" key="13">
    <source>
        <dbReference type="RuleBase" id="RU362091"/>
    </source>
</evidence>
<keyword evidence="5 14" id="KW-0812">Transmembrane</keyword>
<dbReference type="GO" id="GO:0005886">
    <property type="term" value="C:plasma membrane"/>
    <property type="evidence" value="ECO:0007669"/>
    <property type="project" value="UniProtKB-SubCell"/>
</dbReference>
<evidence type="ECO:0000256" key="1">
    <source>
        <dbReference type="ARBA" id="ARBA00004651"/>
    </source>
</evidence>
<keyword evidence="7 14" id="KW-1133">Transmembrane helix</keyword>
<dbReference type="Pfam" id="PF00474">
    <property type="entry name" value="SSF"/>
    <property type="match status" value="1"/>
</dbReference>
<dbReference type="Proteomes" id="UP000440004">
    <property type="component" value="Unassembled WGS sequence"/>
</dbReference>
<dbReference type="InterPro" id="IPR050277">
    <property type="entry name" value="Sodium:Solute_Symporter"/>
</dbReference>
<dbReference type="NCBIfam" id="TIGR00813">
    <property type="entry name" value="sss"/>
    <property type="match status" value="1"/>
</dbReference>
<evidence type="ECO:0000256" key="14">
    <source>
        <dbReference type="RuleBase" id="RU366012"/>
    </source>
</evidence>
<dbReference type="CDD" id="cd11475">
    <property type="entry name" value="SLC5sbd_PutP"/>
    <property type="match status" value="1"/>
</dbReference>
<feature type="transmembrane region" description="Helical" evidence="14">
    <location>
        <begin position="49"/>
        <end position="74"/>
    </location>
</feature>
<gene>
    <name evidence="15" type="primary">putP</name>
    <name evidence="15" type="ORF">GC105_15930</name>
</gene>
<keyword evidence="4 14" id="KW-1003">Cell membrane</keyword>
<dbReference type="InterPro" id="IPR001734">
    <property type="entry name" value="Na/solute_symporter"/>
</dbReference>
<comment type="function">
    <text evidence="14">Catalyzes the sodium-dependent uptake of extracellular L-proline.</text>
</comment>
<feature type="transmembrane region" description="Helical" evidence="14">
    <location>
        <begin position="412"/>
        <end position="431"/>
    </location>
</feature>
<evidence type="ECO:0000256" key="10">
    <source>
        <dbReference type="ARBA" id="ARBA00023136"/>
    </source>
</evidence>
<proteinExistence type="inferred from homology"/>
<keyword evidence="8 14" id="KW-0915">Sodium</keyword>
<evidence type="ECO:0000256" key="4">
    <source>
        <dbReference type="ARBA" id="ARBA00022475"/>
    </source>
</evidence>
<comment type="subcellular location">
    <subcellularLocation>
        <location evidence="1 14">Cell membrane</location>
        <topology evidence="1 14">Multi-pass membrane protein</topology>
    </subcellularLocation>
</comment>
<dbReference type="AlphaFoldDB" id="A0A6A7KDN1"/>
<evidence type="ECO:0000256" key="6">
    <source>
        <dbReference type="ARBA" id="ARBA00022847"/>
    </source>
</evidence>
<dbReference type="PROSITE" id="PS00457">
    <property type="entry name" value="NA_SOLUT_SYMP_2"/>
    <property type="match status" value="1"/>
</dbReference>
<dbReference type="GO" id="GO:0015824">
    <property type="term" value="P:proline transport"/>
    <property type="evidence" value="ECO:0007669"/>
    <property type="project" value="UniProtKB-UniRule"/>
</dbReference>
<feature type="transmembrane region" description="Helical" evidence="14">
    <location>
        <begin position="221"/>
        <end position="239"/>
    </location>
</feature>
<evidence type="ECO:0000256" key="7">
    <source>
        <dbReference type="ARBA" id="ARBA00022989"/>
    </source>
</evidence>
<dbReference type="PROSITE" id="PS00456">
    <property type="entry name" value="NA_SOLUT_SYMP_1"/>
    <property type="match status" value="1"/>
</dbReference>
<dbReference type="GO" id="GO:0005298">
    <property type="term" value="F:proline:sodium symporter activity"/>
    <property type="evidence" value="ECO:0007669"/>
    <property type="project" value="UniProtKB-UniRule"/>
</dbReference>
<accession>A0A6A7KDN1</accession>
<evidence type="ECO:0000313" key="16">
    <source>
        <dbReference type="Proteomes" id="UP000440004"/>
    </source>
</evidence>
<dbReference type="InterPro" id="IPR038377">
    <property type="entry name" value="Na/Glc_symporter_sf"/>
</dbReference>
<evidence type="ECO:0000256" key="3">
    <source>
        <dbReference type="ARBA" id="ARBA00022448"/>
    </source>
</evidence>
<evidence type="ECO:0000256" key="12">
    <source>
        <dbReference type="ARBA" id="ARBA00033708"/>
    </source>
</evidence>
<feature type="transmembrane region" description="Helical" evidence="14">
    <location>
        <begin position="437"/>
        <end position="457"/>
    </location>
</feature>
<keyword evidence="3 14" id="KW-0813">Transport</keyword>
<dbReference type="PANTHER" id="PTHR48086:SF3">
    <property type="entry name" value="SODIUM_PROLINE SYMPORTER"/>
    <property type="match status" value="1"/>
</dbReference>